<dbReference type="GO" id="GO:0005776">
    <property type="term" value="C:autophagosome"/>
    <property type="evidence" value="ECO:0007669"/>
    <property type="project" value="TreeGrafter"/>
</dbReference>
<dbReference type="GO" id="GO:0000407">
    <property type="term" value="C:phagophore assembly site"/>
    <property type="evidence" value="ECO:0007669"/>
    <property type="project" value="TreeGrafter"/>
</dbReference>
<protein>
    <recommendedName>
        <fullName evidence="5">Protein kinase domain-containing protein</fullName>
    </recommendedName>
</protein>
<proteinExistence type="predicted"/>
<dbReference type="GO" id="GO:0000045">
    <property type="term" value="P:autophagosome assembly"/>
    <property type="evidence" value="ECO:0007669"/>
    <property type="project" value="TreeGrafter"/>
</dbReference>
<keyword evidence="4" id="KW-0067">ATP-binding</keyword>
<dbReference type="CDD" id="cd00180">
    <property type="entry name" value="PKc"/>
    <property type="match status" value="1"/>
</dbReference>
<dbReference type="Proteomes" id="UP000688137">
    <property type="component" value="Unassembled WGS sequence"/>
</dbReference>
<dbReference type="GO" id="GO:0005524">
    <property type="term" value="F:ATP binding"/>
    <property type="evidence" value="ECO:0007669"/>
    <property type="project" value="UniProtKB-KW"/>
</dbReference>
<keyword evidence="1" id="KW-0808">Transferase</keyword>
<dbReference type="GO" id="GO:0005829">
    <property type="term" value="C:cytosol"/>
    <property type="evidence" value="ECO:0007669"/>
    <property type="project" value="TreeGrafter"/>
</dbReference>
<dbReference type="InterPro" id="IPR000719">
    <property type="entry name" value="Prot_kinase_dom"/>
</dbReference>
<evidence type="ECO:0000256" key="2">
    <source>
        <dbReference type="ARBA" id="ARBA00022741"/>
    </source>
</evidence>
<gene>
    <name evidence="6" type="ORF">PPRIM_AZ9-3.1.T0310096</name>
</gene>
<evidence type="ECO:0000256" key="3">
    <source>
        <dbReference type="ARBA" id="ARBA00022777"/>
    </source>
</evidence>
<dbReference type="PROSITE" id="PS00108">
    <property type="entry name" value="PROTEIN_KINASE_ST"/>
    <property type="match status" value="1"/>
</dbReference>
<dbReference type="InterPro" id="IPR008271">
    <property type="entry name" value="Ser/Thr_kinase_AS"/>
</dbReference>
<evidence type="ECO:0000313" key="7">
    <source>
        <dbReference type="Proteomes" id="UP000688137"/>
    </source>
</evidence>
<evidence type="ECO:0000256" key="4">
    <source>
        <dbReference type="ARBA" id="ARBA00022840"/>
    </source>
</evidence>
<sequence>MKQKQLHIPGKRLKQYEIVKLIGSGGYCKVYHAINVQTNENVAIKAVAMSTFKNHGGLVGQLHETEKQNMKQVNSNYVIKFIDEFQQNKYSYIVMEYQGDIEKYWLDQNKHFSEEQAIVYVKQILKGMQDLQKSYVMHRDIKMKNILLHNDQIKIGDLGFSKSTLNIMYLVQQ</sequence>
<dbReference type="PROSITE" id="PS50011">
    <property type="entry name" value="PROTEIN_KINASE_DOM"/>
    <property type="match status" value="1"/>
</dbReference>
<dbReference type="GO" id="GO:0016020">
    <property type="term" value="C:membrane"/>
    <property type="evidence" value="ECO:0007669"/>
    <property type="project" value="TreeGrafter"/>
</dbReference>
<dbReference type="Pfam" id="PF00069">
    <property type="entry name" value="Pkinase"/>
    <property type="match status" value="1"/>
</dbReference>
<comment type="caution">
    <text evidence="6">The sequence shown here is derived from an EMBL/GenBank/DDBJ whole genome shotgun (WGS) entry which is preliminary data.</text>
</comment>
<keyword evidence="2" id="KW-0547">Nucleotide-binding</keyword>
<evidence type="ECO:0000313" key="6">
    <source>
        <dbReference type="EMBL" id="CAD8061015.1"/>
    </source>
</evidence>
<accession>A0A8S1L433</accession>
<organism evidence="6 7">
    <name type="scientific">Paramecium primaurelia</name>
    <dbReference type="NCBI Taxonomy" id="5886"/>
    <lineage>
        <taxon>Eukaryota</taxon>
        <taxon>Sar</taxon>
        <taxon>Alveolata</taxon>
        <taxon>Ciliophora</taxon>
        <taxon>Intramacronucleata</taxon>
        <taxon>Oligohymenophorea</taxon>
        <taxon>Peniculida</taxon>
        <taxon>Parameciidae</taxon>
        <taxon>Paramecium</taxon>
    </lineage>
</organism>
<name>A0A8S1L433_PARPR</name>
<dbReference type="OMA" id="DIAKCIM"/>
<dbReference type="AlphaFoldDB" id="A0A8S1L433"/>
<keyword evidence="7" id="KW-1185">Reference proteome</keyword>
<dbReference type="PANTHER" id="PTHR24348">
    <property type="entry name" value="SERINE/THREONINE-PROTEIN KINASE UNC-51-RELATED"/>
    <property type="match status" value="1"/>
</dbReference>
<dbReference type="GO" id="GO:0010506">
    <property type="term" value="P:regulation of autophagy"/>
    <property type="evidence" value="ECO:0007669"/>
    <property type="project" value="InterPro"/>
</dbReference>
<reference evidence="6" key="1">
    <citation type="submission" date="2021-01" db="EMBL/GenBank/DDBJ databases">
        <authorList>
            <consortium name="Genoscope - CEA"/>
            <person name="William W."/>
        </authorList>
    </citation>
    <scope>NUCLEOTIDE SEQUENCE</scope>
</reference>
<dbReference type="PANTHER" id="PTHR24348:SF22">
    <property type="entry name" value="NON-SPECIFIC SERINE_THREONINE PROTEIN KINASE"/>
    <property type="match status" value="1"/>
</dbReference>
<keyword evidence="3" id="KW-0418">Kinase</keyword>
<dbReference type="SMART" id="SM00220">
    <property type="entry name" value="S_TKc"/>
    <property type="match status" value="1"/>
</dbReference>
<dbReference type="EMBL" id="CAJJDM010000030">
    <property type="protein sequence ID" value="CAD8061015.1"/>
    <property type="molecule type" value="Genomic_DNA"/>
</dbReference>
<dbReference type="GO" id="GO:0004674">
    <property type="term" value="F:protein serine/threonine kinase activity"/>
    <property type="evidence" value="ECO:0007669"/>
    <property type="project" value="InterPro"/>
</dbReference>
<feature type="domain" description="Protein kinase" evidence="5">
    <location>
        <begin position="16"/>
        <end position="173"/>
    </location>
</feature>
<evidence type="ECO:0000256" key="1">
    <source>
        <dbReference type="ARBA" id="ARBA00022679"/>
    </source>
</evidence>
<dbReference type="InterPro" id="IPR045269">
    <property type="entry name" value="Atg1-like"/>
</dbReference>
<evidence type="ECO:0000259" key="5">
    <source>
        <dbReference type="PROSITE" id="PS50011"/>
    </source>
</evidence>